<dbReference type="Proteomes" id="UP001235939">
    <property type="component" value="Chromosome 22"/>
</dbReference>
<gene>
    <name evidence="2" type="ORF">LAZ67_22000057</name>
</gene>
<keyword evidence="3" id="KW-1185">Reference proteome</keyword>
<evidence type="ECO:0000256" key="1">
    <source>
        <dbReference type="SAM" id="Phobius"/>
    </source>
</evidence>
<dbReference type="EMBL" id="CP092884">
    <property type="protein sequence ID" value="UYV82591.1"/>
    <property type="molecule type" value="Genomic_DNA"/>
</dbReference>
<keyword evidence="1" id="KW-0812">Transmembrane</keyword>
<evidence type="ECO:0000313" key="2">
    <source>
        <dbReference type="EMBL" id="UYV82591.1"/>
    </source>
</evidence>
<reference evidence="2 3" key="1">
    <citation type="submission" date="2022-03" db="EMBL/GenBank/DDBJ databases">
        <title>A chromosomal length assembly of Cordylochernes scorpioides.</title>
        <authorList>
            <person name="Zeh D."/>
            <person name="Zeh J."/>
        </authorList>
    </citation>
    <scope>NUCLEOTIDE SEQUENCE [LARGE SCALE GENOMIC DNA]</scope>
    <source>
        <strain evidence="2">IN4F17</strain>
        <tissue evidence="2">Whole Body</tissue>
    </source>
</reference>
<accession>A0ABY6LQJ9</accession>
<name>A0ABY6LQJ9_9ARAC</name>
<organism evidence="2 3">
    <name type="scientific">Cordylochernes scorpioides</name>
    <dbReference type="NCBI Taxonomy" id="51811"/>
    <lineage>
        <taxon>Eukaryota</taxon>
        <taxon>Metazoa</taxon>
        <taxon>Ecdysozoa</taxon>
        <taxon>Arthropoda</taxon>
        <taxon>Chelicerata</taxon>
        <taxon>Arachnida</taxon>
        <taxon>Pseudoscorpiones</taxon>
        <taxon>Cheliferoidea</taxon>
        <taxon>Chernetidae</taxon>
        <taxon>Cordylochernes</taxon>
    </lineage>
</organism>
<proteinExistence type="predicted"/>
<evidence type="ECO:0000313" key="3">
    <source>
        <dbReference type="Proteomes" id="UP001235939"/>
    </source>
</evidence>
<feature type="transmembrane region" description="Helical" evidence="1">
    <location>
        <begin position="32"/>
        <end position="57"/>
    </location>
</feature>
<protein>
    <submittedName>
        <fullName evidence="2">Uncharacterized protein</fullName>
    </submittedName>
</protein>
<sequence>MSNMAYLSELFADSLLTGVPEITMTKSIPRKIFKIIVLFACIGGFIYQAAEFLGIFFEYPTNVDVGMAFQRGWTLQPLPSATRTVKLSLLFLFDGMRFGRRYHQKTIPVERTAEVVEKK</sequence>
<keyword evidence="1" id="KW-0472">Membrane</keyword>
<keyword evidence="1" id="KW-1133">Transmembrane helix</keyword>